<dbReference type="EMBL" id="JYNE01000012">
    <property type="protein sequence ID" value="KNH03356.1"/>
    <property type="molecule type" value="Genomic_DNA"/>
</dbReference>
<organism evidence="2 3">
    <name type="scientific">Qipengyuania citrea LAMA 915</name>
    <dbReference type="NCBI Taxonomy" id="1306953"/>
    <lineage>
        <taxon>Bacteria</taxon>
        <taxon>Pseudomonadati</taxon>
        <taxon>Pseudomonadota</taxon>
        <taxon>Alphaproteobacteria</taxon>
        <taxon>Sphingomonadales</taxon>
        <taxon>Erythrobacteraceae</taxon>
        <taxon>Qipengyuania</taxon>
    </lineage>
</organism>
<evidence type="ECO:0000313" key="3">
    <source>
        <dbReference type="Proteomes" id="UP000037446"/>
    </source>
</evidence>
<dbReference type="Proteomes" id="UP000037446">
    <property type="component" value="Unassembled WGS sequence"/>
</dbReference>
<dbReference type="PATRIC" id="fig|1306953.7.peg.3068"/>
<evidence type="ECO:0000313" key="2">
    <source>
        <dbReference type="EMBL" id="KNH03356.1"/>
    </source>
</evidence>
<evidence type="ECO:0000256" key="1">
    <source>
        <dbReference type="SAM" id="Phobius"/>
    </source>
</evidence>
<comment type="caution">
    <text evidence="2">The sequence shown here is derived from an EMBL/GenBank/DDBJ whole genome shotgun (WGS) entry which is preliminary data.</text>
</comment>
<dbReference type="AlphaFoldDB" id="A0A0L1KHK3"/>
<proteinExistence type="predicted"/>
<dbReference type="STRING" id="1306953.J121_2955"/>
<name>A0A0L1KHK3_9SPHN</name>
<reference evidence="2" key="1">
    <citation type="submission" date="2015-02" db="EMBL/GenBank/DDBJ databases">
        <authorList>
            <person name="Chooi Y.-H."/>
        </authorList>
    </citation>
    <scope>NUCLEOTIDE SEQUENCE [LARGE SCALE GENOMIC DNA]</scope>
    <source>
        <strain evidence="2">LAMA 915</strain>
    </source>
</reference>
<sequence>MFGLGVLNAFQHARDGWHSVGTLGLVLSILCSILALIAAFIAYGNQTVEKRA</sequence>
<feature type="transmembrane region" description="Helical" evidence="1">
    <location>
        <begin position="20"/>
        <end position="43"/>
    </location>
</feature>
<protein>
    <submittedName>
        <fullName evidence="2">Uncharacterized protein</fullName>
    </submittedName>
</protein>
<keyword evidence="1" id="KW-1133">Transmembrane helix</keyword>
<keyword evidence="1" id="KW-0472">Membrane</keyword>
<keyword evidence="1" id="KW-0812">Transmembrane</keyword>
<accession>A0A0L1KHK3</accession>
<gene>
    <name evidence="2" type="ORF">J121_2955</name>
</gene>